<name>D8M2Q6_BLAHO</name>
<comment type="subcellular location">
    <subcellularLocation>
        <location evidence="1">Membrane</location>
        <topology evidence="1">Multi-pass membrane protein</topology>
    </subcellularLocation>
</comment>
<dbReference type="InParanoid" id="D8M2Q6"/>
<evidence type="ECO:0000256" key="3">
    <source>
        <dbReference type="ARBA" id="ARBA00022692"/>
    </source>
</evidence>
<evidence type="ECO:0000256" key="7">
    <source>
        <dbReference type="SAM" id="Phobius"/>
    </source>
</evidence>
<keyword evidence="4 7" id="KW-1133">Transmembrane helix</keyword>
<gene>
    <name evidence="9" type="ORF">GSBLH_T00002728001</name>
</gene>
<evidence type="ECO:0000313" key="10">
    <source>
        <dbReference type="Proteomes" id="UP000008312"/>
    </source>
</evidence>
<feature type="transmembrane region" description="Helical" evidence="7">
    <location>
        <begin position="125"/>
        <end position="144"/>
    </location>
</feature>
<dbReference type="GO" id="GO:0016020">
    <property type="term" value="C:membrane"/>
    <property type="evidence" value="ECO:0007669"/>
    <property type="project" value="UniProtKB-SubCell"/>
</dbReference>
<dbReference type="AlphaFoldDB" id="D8M2Q6"/>
<sequence>MNIWTHLIGSVLFVFLLYLTFAIPISPDFGKSKVVGIHELIQEELNEMVFGSGSGSVVPRWPITIFVLCAIFCLSGSTIFHCFLCCNEKVRAILQTIDYCGISILISGSYFPVIYYPFYNYSQSLRFHLMVVIIINVLNVSVMITPTFRQPKYRAVRAASFTCVACYAFIPLYELYTLDGFANPIFSVMKWYIVGMGTSYILGAILYGSRFPEKYWPGSFDFVFSSHQLFHVCIVIAALFHYVGSYQLFVARLNSCL</sequence>
<dbReference type="OMA" id="EPWQQDN"/>
<feature type="transmembrane region" description="Helical" evidence="7">
    <location>
        <begin position="61"/>
        <end position="84"/>
    </location>
</feature>
<evidence type="ECO:0000313" key="9">
    <source>
        <dbReference type="EMBL" id="CBK22629.2"/>
    </source>
</evidence>
<feature type="binding site" evidence="6">
    <location>
        <position position="81"/>
    </location>
    <ligand>
        <name>Zn(2+)</name>
        <dbReference type="ChEBI" id="CHEBI:29105"/>
    </ligand>
</feature>
<feature type="chain" id="PRO_5003117690" evidence="8">
    <location>
        <begin position="23"/>
        <end position="257"/>
    </location>
</feature>
<dbReference type="GO" id="GO:0046872">
    <property type="term" value="F:metal ion binding"/>
    <property type="evidence" value="ECO:0007669"/>
    <property type="project" value="UniProtKB-KW"/>
</dbReference>
<evidence type="ECO:0000256" key="2">
    <source>
        <dbReference type="ARBA" id="ARBA00007018"/>
    </source>
</evidence>
<evidence type="ECO:0000256" key="4">
    <source>
        <dbReference type="ARBA" id="ARBA00022989"/>
    </source>
</evidence>
<evidence type="ECO:0000256" key="1">
    <source>
        <dbReference type="ARBA" id="ARBA00004141"/>
    </source>
</evidence>
<dbReference type="GeneID" id="24919871"/>
<keyword evidence="10" id="KW-1185">Reference proteome</keyword>
<organism evidence="9">
    <name type="scientific">Blastocystis hominis</name>
    <dbReference type="NCBI Taxonomy" id="12968"/>
    <lineage>
        <taxon>Eukaryota</taxon>
        <taxon>Sar</taxon>
        <taxon>Stramenopiles</taxon>
        <taxon>Bigyra</taxon>
        <taxon>Opalozoa</taxon>
        <taxon>Opalinata</taxon>
        <taxon>Blastocystidae</taxon>
        <taxon>Blastocystis</taxon>
    </lineage>
</organism>
<feature type="signal peptide" evidence="8">
    <location>
        <begin position="1"/>
        <end position="22"/>
    </location>
</feature>
<accession>D8M2Q6</accession>
<proteinExistence type="inferred from homology"/>
<evidence type="ECO:0000256" key="6">
    <source>
        <dbReference type="PIRSR" id="PIRSR604254-1"/>
    </source>
</evidence>
<dbReference type="PANTHER" id="PTHR20855:SF52">
    <property type="entry name" value="ADIPONECTIN RECEPTOR PROTEIN"/>
    <property type="match status" value="1"/>
</dbReference>
<feature type="binding site" evidence="6">
    <location>
        <position position="227"/>
    </location>
    <ligand>
        <name>Zn(2+)</name>
        <dbReference type="ChEBI" id="CHEBI:29105"/>
    </ligand>
</feature>
<feature type="binding site" evidence="6">
    <location>
        <position position="231"/>
    </location>
    <ligand>
        <name>Zn(2+)</name>
        <dbReference type="ChEBI" id="CHEBI:29105"/>
    </ligand>
</feature>
<keyword evidence="8" id="KW-0732">Signal</keyword>
<keyword evidence="6" id="KW-0479">Metal-binding</keyword>
<protein>
    <submittedName>
        <fullName evidence="9">Uncharacterized protein</fullName>
    </submittedName>
</protein>
<evidence type="ECO:0000256" key="5">
    <source>
        <dbReference type="ARBA" id="ARBA00023136"/>
    </source>
</evidence>
<comment type="similarity">
    <text evidence="2">Belongs to the ADIPOR family.</text>
</comment>
<dbReference type="InterPro" id="IPR004254">
    <property type="entry name" value="AdipoR/HlyIII-related"/>
</dbReference>
<evidence type="ECO:0000256" key="8">
    <source>
        <dbReference type="SAM" id="SignalP"/>
    </source>
</evidence>
<dbReference type="Proteomes" id="UP000008312">
    <property type="component" value="Unassembled WGS sequence"/>
</dbReference>
<dbReference type="OrthoDB" id="5585746at2759"/>
<reference evidence="9" key="1">
    <citation type="submission" date="2010-02" db="EMBL/GenBank/DDBJ databases">
        <title>Sequencing and annotation of the Blastocystis hominis genome.</title>
        <authorList>
            <person name="Wincker P."/>
        </authorList>
    </citation>
    <scope>NUCLEOTIDE SEQUENCE</scope>
    <source>
        <strain evidence="9">Singapore isolate B</strain>
    </source>
</reference>
<keyword evidence="5 7" id="KW-0472">Membrane</keyword>
<dbReference type="EMBL" id="FN668650">
    <property type="protein sequence ID" value="CBK22629.2"/>
    <property type="molecule type" value="Genomic_DNA"/>
</dbReference>
<dbReference type="RefSeq" id="XP_012896677.1">
    <property type="nucleotide sequence ID" value="XM_013041223.1"/>
</dbReference>
<feature type="transmembrane region" description="Helical" evidence="7">
    <location>
        <begin position="188"/>
        <end position="208"/>
    </location>
</feature>
<dbReference type="GO" id="GO:0038023">
    <property type="term" value="F:signaling receptor activity"/>
    <property type="evidence" value="ECO:0007669"/>
    <property type="project" value="TreeGrafter"/>
</dbReference>
<dbReference type="PANTHER" id="PTHR20855">
    <property type="entry name" value="ADIPOR/PROGESTIN RECEPTOR-RELATED"/>
    <property type="match status" value="1"/>
</dbReference>
<feature type="transmembrane region" description="Helical" evidence="7">
    <location>
        <begin position="96"/>
        <end position="119"/>
    </location>
</feature>
<feature type="transmembrane region" description="Helical" evidence="7">
    <location>
        <begin position="229"/>
        <end position="249"/>
    </location>
</feature>
<keyword evidence="6" id="KW-0862">Zinc</keyword>
<feature type="transmembrane region" description="Helical" evidence="7">
    <location>
        <begin position="156"/>
        <end position="176"/>
    </location>
</feature>
<dbReference type="Pfam" id="PF03006">
    <property type="entry name" value="HlyIII"/>
    <property type="match status" value="1"/>
</dbReference>
<keyword evidence="3 7" id="KW-0812">Transmembrane</keyword>